<accession>A0A8C5Q5X4</accession>
<organism evidence="16 17">
    <name type="scientific">Leptobrachium leishanense</name>
    <name type="common">Leishan spiny toad</name>
    <dbReference type="NCBI Taxonomy" id="445787"/>
    <lineage>
        <taxon>Eukaryota</taxon>
        <taxon>Metazoa</taxon>
        <taxon>Chordata</taxon>
        <taxon>Craniata</taxon>
        <taxon>Vertebrata</taxon>
        <taxon>Euteleostomi</taxon>
        <taxon>Amphibia</taxon>
        <taxon>Batrachia</taxon>
        <taxon>Anura</taxon>
        <taxon>Pelobatoidea</taxon>
        <taxon>Megophryidae</taxon>
        <taxon>Leptobrachium</taxon>
    </lineage>
</organism>
<dbReference type="InterPro" id="IPR008250">
    <property type="entry name" value="ATPase_P-typ_transduc_dom_A_sf"/>
</dbReference>
<dbReference type="PRINTS" id="PR00119">
    <property type="entry name" value="CATATPASE"/>
</dbReference>
<dbReference type="EC" id="7.2.2.-" evidence="12"/>
<feature type="transmembrane region" description="Helical" evidence="12">
    <location>
        <begin position="1078"/>
        <end position="1098"/>
    </location>
</feature>
<dbReference type="Pfam" id="PF00122">
    <property type="entry name" value="E1-E2_ATPase"/>
    <property type="match status" value="1"/>
</dbReference>
<dbReference type="SFLD" id="SFLDF00027">
    <property type="entry name" value="p-type_atpase"/>
    <property type="match status" value="1"/>
</dbReference>
<dbReference type="NCBIfam" id="TIGR01657">
    <property type="entry name" value="P-ATPase-V"/>
    <property type="match status" value="1"/>
</dbReference>
<evidence type="ECO:0000256" key="11">
    <source>
        <dbReference type="ARBA" id="ARBA00049360"/>
    </source>
</evidence>
<dbReference type="CDD" id="cd07542">
    <property type="entry name" value="P-type_ATPase_cation"/>
    <property type="match status" value="1"/>
</dbReference>
<dbReference type="Gene3D" id="3.40.50.1000">
    <property type="entry name" value="HAD superfamily/HAD-like"/>
    <property type="match status" value="2"/>
</dbReference>
<evidence type="ECO:0000256" key="10">
    <source>
        <dbReference type="ARBA" id="ARBA00023136"/>
    </source>
</evidence>
<dbReference type="InterPro" id="IPR023214">
    <property type="entry name" value="HAD_sf"/>
</dbReference>
<evidence type="ECO:0000256" key="6">
    <source>
        <dbReference type="ARBA" id="ARBA00022840"/>
    </source>
</evidence>
<dbReference type="InterPro" id="IPR047821">
    <property type="entry name" value="P5B-type_ATPase"/>
</dbReference>
<dbReference type="PROSITE" id="PS00154">
    <property type="entry name" value="ATPASE_E1_E2"/>
    <property type="match status" value="1"/>
</dbReference>
<dbReference type="FunFam" id="3.40.50.1000:FF:000075">
    <property type="entry name" value="Cation-transporting ATPase"/>
    <property type="match status" value="1"/>
</dbReference>
<dbReference type="InterPro" id="IPR006544">
    <property type="entry name" value="P-type_TPase_V"/>
</dbReference>
<dbReference type="InterPro" id="IPR047819">
    <property type="entry name" value="P5A-ATPase_N"/>
</dbReference>
<reference evidence="16" key="2">
    <citation type="submission" date="2025-09" db="UniProtKB">
        <authorList>
            <consortium name="Ensembl"/>
        </authorList>
    </citation>
    <scope>IDENTIFICATION</scope>
</reference>
<evidence type="ECO:0000313" key="17">
    <source>
        <dbReference type="Proteomes" id="UP000694569"/>
    </source>
</evidence>
<feature type="domain" description="P-type ATPase A" evidence="13">
    <location>
        <begin position="262"/>
        <end position="385"/>
    </location>
</feature>
<dbReference type="InterPro" id="IPR018303">
    <property type="entry name" value="ATPase_P-typ_P_site"/>
</dbReference>
<dbReference type="FunFam" id="2.70.150.10:FF:000060">
    <property type="entry name" value="Cation-transporting ATPase"/>
    <property type="match status" value="1"/>
</dbReference>
<dbReference type="PANTHER" id="PTHR45630">
    <property type="entry name" value="CATION-TRANSPORTING ATPASE-RELATED"/>
    <property type="match status" value="1"/>
</dbReference>
<dbReference type="OrthoDB" id="48943at2759"/>
<feature type="transmembrane region" description="Helical" evidence="12">
    <location>
        <begin position="435"/>
        <end position="458"/>
    </location>
</feature>
<dbReference type="Pfam" id="PF12409">
    <property type="entry name" value="P5-ATPase"/>
    <property type="match status" value="1"/>
</dbReference>
<dbReference type="InterPro" id="IPR059000">
    <property type="entry name" value="ATPase_P-type_domA"/>
</dbReference>
<comment type="catalytic activity">
    <reaction evidence="11 12">
        <text>ATP + H2O = ADP + phosphate + H(+)</text>
        <dbReference type="Rhea" id="RHEA:13065"/>
        <dbReference type="ChEBI" id="CHEBI:15377"/>
        <dbReference type="ChEBI" id="CHEBI:15378"/>
        <dbReference type="ChEBI" id="CHEBI:30616"/>
        <dbReference type="ChEBI" id="CHEBI:43474"/>
        <dbReference type="ChEBI" id="CHEBI:456216"/>
    </reaction>
</comment>
<dbReference type="NCBIfam" id="TIGR01494">
    <property type="entry name" value="ATPase_P-type"/>
    <property type="match status" value="1"/>
</dbReference>
<feature type="transmembrane region" description="Helical" evidence="12">
    <location>
        <begin position="1049"/>
        <end position="1066"/>
    </location>
</feature>
<evidence type="ECO:0000256" key="8">
    <source>
        <dbReference type="ARBA" id="ARBA00022967"/>
    </source>
</evidence>
<evidence type="ECO:0000256" key="1">
    <source>
        <dbReference type="ARBA" id="ARBA00004141"/>
    </source>
</evidence>
<evidence type="ECO:0000259" key="14">
    <source>
        <dbReference type="Pfam" id="PF00690"/>
    </source>
</evidence>
<dbReference type="GO" id="GO:0015203">
    <property type="term" value="F:polyamine transmembrane transporter activity"/>
    <property type="evidence" value="ECO:0007669"/>
    <property type="project" value="TreeGrafter"/>
</dbReference>
<evidence type="ECO:0000256" key="12">
    <source>
        <dbReference type="RuleBase" id="RU362082"/>
    </source>
</evidence>
<dbReference type="GO" id="GO:0015662">
    <property type="term" value="F:P-type ion transporter activity"/>
    <property type="evidence" value="ECO:0007669"/>
    <property type="project" value="InterPro"/>
</dbReference>
<dbReference type="Pfam" id="PF00690">
    <property type="entry name" value="Cation_ATPase_N"/>
    <property type="match status" value="1"/>
</dbReference>
<keyword evidence="3 12" id="KW-0812">Transmembrane</keyword>
<feature type="domain" description="Cation-transporting P-type ATPase N-terminal" evidence="14">
    <location>
        <begin position="164"/>
        <end position="208"/>
    </location>
</feature>
<comment type="similarity">
    <text evidence="2 12">Belongs to the cation transport ATPase (P-type) (TC 3.A.3) family. Type V subfamily.</text>
</comment>
<proteinExistence type="inferred from homology"/>
<dbReference type="SUPFAM" id="SSF81660">
    <property type="entry name" value="Metal cation-transporting ATPase, ATP-binding domain N"/>
    <property type="match status" value="1"/>
</dbReference>
<dbReference type="Gene3D" id="2.70.150.10">
    <property type="entry name" value="Calcium-transporting ATPase, cytoplasmic transduction domain A"/>
    <property type="match status" value="1"/>
</dbReference>
<dbReference type="SFLD" id="SFLDG00002">
    <property type="entry name" value="C1.7:_P-type_atpase_like"/>
    <property type="match status" value="1"/>
</dbReference>
<dbReference type="GeneTree" id="ENSGT00940000159448"/>
<dbReference type="GO" id="GO:0046872">
    <property type="term" value="F:metal ion binding"/>
    <property type="evidence" value="ECO:0007669"/>
    <property type="project" value="UniProtKB-UniRule"/>
</dbReference>
<feature type="transmembrane region" description="Helical" evidence="12">
    <location>
        <begin position="34"/>
        <end position="53"/>
    </location>
</feature>
<feature type="transmembrane region" description="Helical" evidence="12">
    <location>
        <begin position="933"/>
        <end position="952"/>
    </location>
</feature>
<dbReference type="InterPro" id="IPR004014">
    <property type="entry name" value="ATPase_P-typ_cation-transptr_N"/>
</dbReference>
<feature type="transmembrane region" description="Helical" evidence="12">
    <location>
        <begin position="973"/>
        <end position="995"/>
    </location>
</feature>
<keyword evidence="17" id="KW-1185">Reference proteome</keyword>
<comment type="subcellular location">
    <subcellularLocation>
        <location evidence="1 12">Membrane</location>
        <topology evidence="1 12">Multi-pass membrane protein</topology>
    </subcellularLocation>
</comment>
<keyword evidence="9 12" id="KW-1133">Transmembrane helix</keyword>
<dbReference type="InterPro" id="IPR044492">
    <property type="entry name" value="P_typ_ATPase_HD_dom"/>
</dbReference>
<dbReference type="Proteomes" id="UP000694569">
    <property type="component" value="Unplaced"/>
</dbReference>
<keyword evidence="10 12" id="KW-0472">Membrane</keyword>
<dbReference type="FunFam" id="1.20.1110.10:FF:000023">
    <property type="entry name" value="Cation-transporting ATPase"/>
    <property type="match status" value="1"/>
</dbReference>
<reference evidence="16" key="1">
    <citation type="submission" date="2025-08" db="UniProtKB">
        <authorList>
            <consortium name="Ensembl"/>
        </authorList>
    </citation>
    <scope>IDENTIFICATION</scope>
</reference>
<keyword evidence="4 12" id="KW-0479">Metal-binding</keyword>
<dbReference type="GO" id="GO:0031902">
    <property type="term" value="C:late endosome membrane"/>
    <property type="evidence" value="ECO:0007669"/>
    <property type="project" value="TreeGrafter"/>
</dbReference>
<keyword evidence="8 12" id="KW-1278">Translocase</keyword>
<dbReference type="InterPro" id="IPR036412">
    <property type="entry name" value="HAD-like_sf"/>
</dbReference>
<feature type="transmembrane region" description="Helical" evidence="12">
    <location>
        <begin position="215"/>
        <end position="242"/>
    </location>
</feature>
<dbReference type="GO" id="GO:0016887">
    <property type="term" value="F:ATP hydrolysis activity"/>
    <property type="evidence" value="ECO:0007669"/>
    <property type="project" value="InterPro"/>
</dbReference>
<keyword evidence="6 12" id="KW-0067">ATP-binding</keyword>
<dbReference type="PANTHER" id="PTHR45630:SF1">
    <property type="entry name" value="CATION-TRANSPORTING ATPASE 13A4-RELATED"/>
    <property type="match status" value="1"/>
</dbReference>
<dbReference type="Ensembl" id="ENSLLET00000033721.1">
    <property type="protein sequence ID" value="ENSLLEP00000032467.1"/>
    <property type="gene ID" value="ENSLLEG00000020587.1"/>
</dbReference>
<evidence type="ECO:0000256" key="4">
    <source>
        <dbReference type="ARBA" id="ARBA00022723"/>
    </source>
</evidence>
<dbReference type="SUPFAM" id="SSF56784">
    <property type="entry name" value="HAD-like"/>
    <property type="match status" value="1"/>
</dbReference>
<keyword evidence="7 12" id="KW-0460">Magnesium</keyword>
<evidence type="ECO:0000256" key="2">
    <source>
        <dbReference type="ARBA" id="ARBA00006000"/>
    </source>
</evidence>
<feature type="transmembrane region" description="Helical" evidence="12">
    <location>
        <begin position="1118"/>
        <end position="1139"/>
    </location>
</feature>
<dbReference type="SFLD" id="SFLDS00003">
    <property type="entry name" value="Haloacid_Dehalogenase"/>
    <property type="match status" value="1"/>
</dbReference>
<dbReference type="InterPro" id="IPR023299">
    <property type="entry name" value="ATPase_P-typ_cyto_dom_N"/>
</dbReference>
<dbReference type="InterPro" id="IPR001757">
    <property type="entry name" value="P_typ_ATPase"/>
</dbReference>
<evidence type="ECO:0000256" key="3">
    <source>
        <dbReference type="ARBA" id="ARBA00022692"/>
    </source>
</evidence>
<dbReference type="GO" id="GO:0006874">
    <property type="term" value="P:intracellular calcium ion homeostasis"/>
    <property type="evidence" value="ECO:0007669"/>
    <property type="project" value="TreeGrafter"/>
</dbReference>
<name>A0A8C5Q5X4_9ANUR</name>
<feature type="transmembrane region" description="Helical" evidence="12">
    <location>
        <begin position="399"/>
        <end position="423"/>
    </location>
</feature>
<evidence type="ECO:0000259" key="13">
    <source>
        <dbReference type="Pfam" id="PF00122"/>
    </source>
</evidence>
<dbReference type="Gene3D" id="3.40.1110.10">
    <property type="entry name" value="Calcium-transporting ATPase, cytoplasmic domain N"/>
    <property type="match status" value="1"/>
</dbReference>
<dbReference type="GO" id="GO:0005524">
    <property type="term" value="F:ATP binding"/>
    <property type="evidence" value="ECO:0007669"/>
    <property type="project" value="UniProtKB-UniRule"/>
</dbReference>
<dbReference type="InterPro" id="IPR023298">
    <property type="entry name" value="ATPase_P-typ_TM_dom_sf"/>
</dbReference>
<dbReference type="SUPFAM" id="SSF81665">
    <property type="entry name" value="Calcium ATPase, transmembrane domain M"/>
    <property type="match status" value="1"/>
</dbReference>
<evidence type="ECO:0000256" key="7">
    <source>
        <dbReference type="ARBA" id="ARBA00022842"/>
    </source>
</evidence>
<sequence length="1208" mass="135652">MEREKDKEIHGILNQGEENEMETFGYKAQSCRKLSCILGYIFSLGFLWLIFYWKPEWHVWAHCVPCALEEADTILLKTTDEFEQYSRKKVKWIQLPNLNISKATTTAKPVIADNKSIISKSIRKTDLKVKMITVQKITFVWDQEEQKFERAGVLEDSLSCYDIHSKFATGLTSEEQNIRKSICGPNKIEVDVVPIWKLLFKEVLNPFYAFEACSLALWLAVGFIEYSIAVIIMTLVSIIFTVHDLRKESVKLHNLVESNNSVKVTVRQKNGECKEMESQYLVPGDVIVLTGKKLFLPCDAILISGGCIVNESMLTGESVPVSKIPLPHLDRSMPWKAHSGEDFKRHILFCGTEVIQTKSTGQNQVKAVVLRTGFNTAKGDMVRSILYPKPMNFKLYRDAFRFLMILATVAIIGTIYTVAVFVINKESAIEVVIKTLIIITTAVPPALSAALSTGIMYAQRRLKAQGIFCISPQRLNVCGRLNLICFDKTGTLTEDGLDLWGVLPASGNSFKEAHNLSSGQPLPWGPLLAAMTSCHSLVNIDGTLQGDPLDLKMFEGTNWEVNEPEFETSEVASSNLIVKPGPNSNLISVEGIEIVHQFPFSSSLQRMSVVTHEVGDDKLVVYMKGAPEMVAKFCKSESLPKGFTSELHFYTMKGFRVIGLAYKTLEGYKTGDSNFLREEVESNLEFLGLLILENRLKPETKPVLQELNSANIRTVMITGDNLQTAITVAKTSGLVPESSNVILVEADEPNGLHSAKISFHPVEGHKEISDDDNETFNIEIERRTIEEEARGGYHFGMSGKTYQVILQHFQSLLPKLLVNGAIFARMSPGQKSSLVEEFQKLDYYVCMCGDGANDCGALKVAHAGISLSEQEASVASPFTSHTPNITCVPQLIKEGRAALVTSFCVFKYMTLYAMIQFVCLLLLYWQINILSNYQLLVQDVAVTILVCLTMSLNHAYPKLAPYRPPAQLMSPPLLLSIVLHVILTLAIQIYGFLIVQEQPWYTTDPSSFCNSGNESMLSNGSMSQSNHNFTVTIARPSLSVSHKSYETTTLWHLTTIHCIIVAFVFSKGKPFRKPIYTNYIFTLVLLAQLGVCIFLLFADIESIYSVMEIVCTLTSWRITILIILAITVVISILIEELVIENRKLWLLLKKCFKYKSKSQYRKTIRMVETDPNWPPINRTYCTKPLIRHTNEKTEVYSNPGFENDEYLK</sequence>
<dbReference type="Pfam" id="PF13246">
    <property type="entry name" value="Cation_ATPase"/>
    <property type="match status" value="1"/>
</dbReference>
<evidence type="ECO:0000259" key="15">
    <source>
        <dbReference type="Pfam" id="PF12409"/>
    </source>
</evidence>
<keyword evidence="5 12" id="KW-0547">Nucleotide-binding</keyword>
<feature type="transmembrane region" description="Helical" evidence="12">
    <location>
        <begin position="905"/>
        <end position="927"/>
    </location>
</feature>
<protein>
    <recommendedName>
        <fullName evidence="12">Cation-transporting ATPase</fullName>
        <ecNumber evidence="12">7.2.2.-</ecNumber>
    </recommendedName>
</protein>
<dbReference type="GO" id="GO:0019829">
    <property type="term" value="F:ATPase-coupled monoatomic cation transmembrane transporter activity"/>
    <property type="evidence" value="ECO:0007669"/>
    <property type="project" value="UniProtKB-UniRule"/>
</dbReference>
<dbReference type="PRINTS" id="PR00121">
    <property type="entry name" value="NAKATPASE"/>
</dbReference>
<evidence type="ECO:0000256" key="9">
    <source>
        <dbReference type="ARBA" id="ARBA00022989"/>
    </source>
</evidence>
<feature type="domain" description="P5B-type ATPase N-terminal" evidence="15">
    <location>
        <begin position="17"/>
        <end position="142"/>
    </location>
</feature>
<dbReference type="Gene3D" id="1.20.1110.10">
    <property type="entry name" value="Calcium-transporting ATPase, transmembrane domain"/>
    <property type="match status" value="1"/>
</dbReference>
<dbReference type="AlphaFoldDB" id="A0A8C5Q5X4"/>
<dbReference type="SUPFAM" id="SSF81653">
    <property type="entry name" value="Calcium ATPase, transduction domain A"/>
    <property type="match status" value="1"/>
</dbReference>
<evidence type="ECO:0000313" key="16">
    <source>
        <dbReference type="Ensembl" id="ENSLLEP00000032467.1"/>
    </source>
</evidence>
<evidence type="ECO:0000256" key="5">
    <source>
        <dbReference type="ARBA" id="ARBA00022741"/>
    </source>
</evidence>